<gene>
    <name evidence="3" type="ORF">AVEN_189919_1</name>
</gene>
<keyword evidence="4" id="KW-1185">Reference proteome</keyword>
<accession>A0A4Y2UX13</accession>
<feature type="region of interest" description="Disordered" evidence="2">
    <location>
        <begin position="250"/>
        <end position="276"/>
    </location>
</feature>
<evidence type="ECO:0000256" key="2">
    <source>
        <dbReference type="SAM" id="MobiDB-lite"/>
    </source>
</evidence>
<dbReference type="EMBL" id="BGPR01039987">
    <property type="protein sequence ID" value="GBO16057.1"/>
    <property type="molecule type" value="Genomic_DNA"/>
</dbReference>
<comment type="caution">
    <text evidence="3">The sequence shown here is derived from an EMBL/GenBank/DDBJ whole genome shotgun (WGS) entry which is preliminary data.</text>
</comment>
<dbReference type="Proteomes" id="UP000499080">
    <property type="component" value="Unassembled WGS sequence"/>
</dbReference>
<feature type="compositionally biased region" description="Polar residues" evidence="2">
    <location>
        <begin position="253"/>
        <end position="263"/>
    </location>
</feature>
<keyword evidence="1" id="KW-0175">Coiled coil</keyword>
<proteinExistence type="predicted"/>
<sequence length="276" mass="30595">MEPSIPDMDTLLQSPPKEELDIEYEIDSTQTTPFDILAKKTSAVLHKIRAALAKAKVTKNNRKSILDGTVLQIAALNEQTAQIGTLQARVSLLEVGIHESDGLKEQIAALKAENEKLKTENTALEQRGTMPQLASTQQMETTKGTFADKVKKWTLPKKQKSKFVSLVYPKDGETSSEEVKAKLLCIYSTSNTNLKKFRKNRFSPLTRLDVVSSSVFARLSSMHDMKCATAPDPYAQPPETPRMDTFIERRTSHSVVSSSNDRATSVGPDLHVMSES</sequence>
<reference evidence="3 4" key="1">
    <citation type="journal article" date="2019" name="Sci. Rep.">
        <title>Orb-weaving spider Araneus ventricosus genome elucidates the spidroin gene catalogue.</title>
        <authorList>
            <person name="Kono N."/>
            <person name="Nakamura H."/>
            <person name="Ohtoshi R."/>
            <person name="Moran D.A.P."/>
            <person name="Shinohara A."/>
            <person name="Yoshida Y."/>
            <person name="Fujiwara M."/>
            <person name="Mori M."/>
            <person name="Tomita M."/>
            <person name="Arakawa K."/>
        </authorList>
    </citation>
    <scope>NUCLEOTIDE SEQUENCE [LARGE SCALE GENOMIC DNA]</scope>
</reference>
<evidence type="ECO:0000313" key="4">
    <source>
        <dbReference type="Proteomes" id="UP000499080"/>
    </source>
</evidence>
<dbReference type="AlphaFoldDB" id="A0A4Y2UX13"/>
<name>A0A4Y2UX13_ARAVE</name>
<protein>
    <submittedName>
        <fullName evidence="3">Uncharacterized protein</fullName>
    </submittedName>
</protein>
<evidence type="ECO:0000313" key="3">
    <source>
        <dbReference type="EMBL" id="GBO16057.1"/>
    </source>
</evidence>
<evidence type="ECO:0000256" key="1">
    <source>
        <dbReference type="SAM" id="Coils"/>
    </source>
</evidence>
<feature type="coiled-coil region" evidence="1">
    <location>
        <begin position="100"/>
        <end position="127"/>
    </location>
</feature>
<organism evidence="3 4">
    <name type="scientific">Araneus ventricosus</name>
    <name type="common">Orbweaver spider</name>
    <name type="synonym">Epeira ventricosa</name>
    <dbReference type="NCBI Taxonomy" id="182803"/>
    <lineage>
        <taxon>Eukaryota</taxon>
        <taxon>Metazoa</taxon>
        <taxon>Ecdysozoa</taxon>
        <taxon>Arthropoda</taxon>
        <taxon>Chelicerata</taxon>
        <taxon>Arachnida</taxon>
        <taxon>Araneae</taxon>
        <taxon>Araneomorphae</taxon>
        <taxon>Entelegynae</taxon>
        <taxon>Araneoidea</taxon>
        <taxon>Araneidae</taxon>
        <taxon>Araneus</taxon>
    </lineage>
</organism>